<evidence type="ECO:0008006" key="3">
    <source>
        <dbReference type="Google" id="ProtNLM"/>
    </source>
</evidence>
<dbReference type="EMBL" id="CAJRAF010000001">
    <property type="protein sequence ID" value="CAG4991156.1"/>
    <property type="molecule type" value="Genomic_DNA"/>
</dbReference>
<dbReference type="RefSeq" id="WP_229252620.1">
    <property type="nucleotide sequence ID" value="NZ_CAJRAF010000001.1"/>
</dbReference>
<proteinExistence type="predicted"/>
<organism evidence="1 2">
    <name type="scientific">Dyadobacter helix</name>
    <dbReference type="NCBI Taxonomy" id="2822344"/>
    <lineage>
        <taxon>Bacteria</taxon>
        <taxon>Pseudomonadati</taxon>
        <taxon>Bacteroidota</taxon>
        <taxon>Cytophagia</taxon>
        <taxon>Cytophagales</taxon>
        <taxon>Spirosomataceae</taxon>
        <taxon>Dyadobacter</taxon>
    </lineage>
</organism>
<sequence length="158" mass="18764">MNLLSSKLIFHRASGLVLLLMVTFTAFGQRRSEEEIKRIQDAKIAIITNRLNLTPEQSVGFWPMYNEFSQKRRELHRAQRKIINDKKAEGQTDEQVLSNLKEVQELRQKELDLEKDYQNRFLKVISASQVVELYKAERTFNDMLIQRLKQRKEEKPNE</sequence>
<dbReference type="Proteomes" id="UP000680038">
    <property type="component" value="Unassembled WGS sequence"/>
</dbReference>
<gene>
    <name evidence="1" type="ORF">DYBT9275_00693</name>
</gene>
<protein>
    <recommendedName>
        <fullName evidence="3">LTXXQ motif family protein</fullName>
    </recommendedName>
</protein>
<accession>A0A916J7Y0</accession>
<evidence type="ECO:0000313" key="1">
    <source>
        <dbReference type="EMBL" id="CAG4991156.1"/>
    </source>
</evidence>
<evidence type="ECO:0000313" key="2">
    <source>
        <dbReference type="Proteomes" id="UP000680038"/>
    </source>
</evidence>
<comment type="caution">
    <text evidence="1">The sequence shown here is derived from an EMBL/GenBank/DDBJ whole genome shotgun (WGS) entry which is preliminary data.</text>
</comment>
<dbReference type="AlphaFoldDB" id="A0A916J7Y0"/>
<reference evidence="1" key="1">
    <citation type="submission" date="2021-04" db="EMBL/GenBank/DDBJ databases">
        <authorList>
            <person name="Rodrigo-Torres L."/>
            <person name="Arahal R. D."/>
            <person name="Lucena T."/>
        </authorList>
    </citation>
    <scope>NUCLEOTIDE SEQUENCE</scope>
    <source>
        <strain evidence="1">CECT 9275</strain>
    </source>
</reference>
<keyword evidence="2" id="KW-1185">Reference proteome</keyword>
<name>A0A916J7Y0_9BACT</name>